<evidence type="ECO:0000256" key="3">
    <source>
        <dbReference type="ARBA" id="ARBA00022777"/>
    </source>
</evidence>
<dbReference type="Pfam" id="PF00217">
    <property type="entry name" value="ATP-gua_Ptrans"/>
    <property type="match status" value="1"/>
</dbReference>
<sequence>MTASMIKTWLTRGEFEKLEHYVLEGKGSRLLNEHSPDLRTRVFLKGLPTYLSKISQAHEAVTRGALADLQKVIADEPKKKLAIAKDAAGIPLLHKAVYHDHQDVVEWLLDNYPNTAVQKDREGRTALHFCVACKDPESIWDLLIEGGCDASVSDKRGNPAAYYLEHASQIELPDAEAMATKPNTAKNESLDFKPSNIRIWIHNRDIAKLQQVLWEGHGSKLKCEISNNPRVRRFLEATPFIMGTIKQIHNGVVKNDVEGFLEKIADPVSPVILCSKDMNGLNVLHKAAGLGYMDIAREILERYPAAALAQDNDGKTPLHYGAAVRDGGAMYELLAEYGADESKLDNRNKAAAFYKNRPGDIDLSNLVVIPEAPRVSGTKYPKHWDWRILDSDGMSLRSLKKIDTQVDVDSAFGSAESALKSAASSENVFGMTDEEGLKDDLVEQEEQPENDDNDEGEEEEAGAGGEEEEAPADEEEEEAPAEGEEEAPAEGDDEEPAAEGEAEEAAAEGEEEAAAADEEGEAPAEGEDEETAAEAEEEAPAEGEEEEAVAEEEEPAADDDADVEEADAEPGDEDEEKPEDADSGNIEPIDEENQDDEKNERSTGDSGVDESRVEDDQVIAGEHEEEIEGDFNDVDIIEDPEIDHLLVNGNMEQLASVVLNGEGRRLVNRQSSNPELQAFIDNVPSYIGKIHAVHIAAREGNLRDLQNALDRRKFAIARDGASPHGATPLHVAVVFGHTSVIRYLAGRFPETTHAVDVDGRTPLHYAATLADNGHYYNLLLHLGANPLILDNFGQKADFYKENQTDLSHKQLLRDFGAREELADEMLTDKVGEGDVYSARRDVTEADILSTLERCFRLLVPTRRNSVINSGSSSAGTILGRCLKRPIFDQIKHRVTRMDHNLFDIIWPSVKKYSINNPKHISYTSASSHRSSITDIDDDFDTVIVAPDYESYIVFAELFDPFIRNLHCVTATGDLPDQPLSCFFTDANNSNDYETVEEVMSTVLTSTIDPSGKYVQLTTIDACRNLESFTLPLTLTINQLEETEKRITGVLMSPEVAIVLAEGSSEDEAGTYYTLNEILERPSDIRVRLEGAGLLGPILETEQSDEKRLHGKHWPYGRGVYVASAGDIAVWVNVQDHIRIIVRSHDSHPGMIGKAYVRIARVLSIFDRRMVFKRHPKLGFLSARPASIGNTMRFCCTIKLPGLSRTSDNLKEMCITRGLRATETMRSDIFKISNLQCLTITELQTLQDFIRAIRSILSLEKEMVLTNSLKIATLVTGIFKKRKNSIFQG</sequence>
<feature type="compositionally biased region" description="Acidic residues" evidence="8">
    <location>
        <begin position="443"/>
        <end position="595"/>
    </location>
</feature>
<feature type="repeat" description="ANK" evidence="5">
    <location>
        <begin position="313"/>
        <end position="346"/>
    </location>
</feature>
<reference evidence="12 13" key="1">
    <citation type="submission" date="2025-04" db="UniProtKB">
        <authorList>
            <consortium name="RefSeq"/>
        </authorList>
    </citation>
    <scope>IDENTIFICATION</scope>
    <source>
        <strain evidence="12 13">USDA-PBARC FA_bdor</strain>
        <tissue evidence="12 13">Whole organism</tissue>
    </source>
</reference>
<feature type="domain" description="Phosphagen kinase N-terminal" evidence="9">
    <location>
        <begin position="860"/>
        <end position="967"/>
    </location>
</feature>
<dbReference type="Pfam" id="PF02807">
    <property type="entry name" value="ATP-gua_PtransN"/>
    <property type="match status" value="1"/>
</dbReference>
<feature type="region of interest" description="Disordered" evidence="8">
    <location>
        <begin position="443"/>
        <end position="613"/>
    </location>
</feature>
<evidence type="ECO:0000259" key="9">
    <source>
        <dbReference type="PROSITE" id="PS51509"/>
    </source>
</evidence>
<evidence type="ECO:0000313" key="12">
    <source>
        <dbReference type="RefSeq" id="XP_011300875.1"/>
    </source>
</evidence>
<protein>
    <submittedName>
        <fullName evidence="12 13">Uncharacterized protein isoform X1</fullName>
    </submittedName>
</protein>
<evidence type="ECO:0000256" key="8">
    <source>
        <dbReference type="SAM" id="MobiDB-lite"/>
    </source>
</evidence>
<accession>A0A9R1T193</accession>
<name>A0A9R1T1A1_9HYME</name>
<dbReference type="InterPro" id="IPR036802">
    <property type="entry name" value="ATP-guanido_PTrfase_N_sf"/>
</dbReference>
<dbReference type="PROSITE" id="PS51510">
    <property type="entry name" value="PHOSPHAGEN_KINASE_C"/>
    <property type="match status" value="1"/>
</dbReference>
<dbReference type="KEGG" id="fas:105265193"/>
<feature type="domain" description="Phosphagen kinase C-terminal" evidence="10">
    <location>
        <begin position="1013"/>
        <end position="1262"/>
    </location>
</feature>
<dbReference type="SUPFAM" id="SSF48034">
    <property type="entry name" value="Guanido kinase N-terminal domain"/>
    <property type="match status" value="1"/>
</dbReference>
<comment type="caution">
    <text evidence="7">Lacks conserved residue(s) required for the propagation of feature annotation.</text>
</comment>
<keyword evidence="4 7" id="KW-0067">ATP-binding</keyword>
<feature type="binding site" evidence="7">
    <location>
        <begin position="1016"/>
        <end position="1020"/>
    </location>
    <ligand>
        <name>ATP</name>
        <dbReference type="ChEBI" id="CHEBI:30616"/>
    </ligand>
</feature>
<feature type="compositionally biased region" description="Basic and acidic residues" evidence="8">
    <location>
        <begin position="596"/>
        <end position="613"/>
    </location>
</feature>
<feature type="binding site" evidence="7">
    <location>
        <position position="1138"/>
    </location>
    <ligand>
        <name>ATP</name>
        <dbReference type="ChEBI" id="CHEBI:30616"/>
    </ligand>
</feature>
<feature type="repeat" description="ANK" evidence="5">
    <location>
        <begin position="724"/>
        <end position="744"/>
    </location>
</feature>
<evidence type="ECO:0000256" key="2">
    <source>
        <dbReference type="ARBA" id="ARBA00022741"/>
    </source>
</evidence>
<keyword evidence="3 7" id="KW-0418">Kinase</keyword>
<evidence type="ECO:0000256" key="5">
    <source>
        <dbReference type="PROSITE-ProRule" id="PRU00023"/>
    </source>
</evidence>
<dbReference type="PANTHER" id="PTHR24172:SF4">
    <property type="entry name" value="ANK_REP_REGION DOMAIN-CONTAINING PROTEIN"/>
    <property type="match status" value="1"/>
</dbReference>
<evidence type="ECO:0000259" key="10">
    <source>
        <dbReference type="PROSITE" id="PS51510"/>
    </source>
</evidence>
<dbReference type="SMART" id="SM00248">
    <property type="entry name" value="ANK"/>
    <property type="match status" value="6"/>
</dbReference>
<dbReference type="Proteomes" id="UP000694866">
    <property type="component" value="Unplaced"/>
</dbReference>
<dbReference type="GeneID" id="105265193"/>
<feature type="repeat" description="ANK" evidence="5">
    <location>
        <begin position="122"/>
        <end position="155"/>
    </location>
</feature>
<dbReference type="Pfam" id="PF12796">
    <property type="entry name" value="Ank_2"/>
    <property type="match status" value="3"/>
</dbReference>
<feature type="binding site" evidence="7">
    <location>
        <begin position="1219"/>
        <end position="1224"/>
    </location>
    <ligand>
        <name>ATP</name>
        <dbReference type="ChEBI" id="CHEBI:30616"/>
    </ligand>
</feature>
<accession>A0A9R1T1B0</accession>
<dbReference type="PROSITE" id="PS50297">
    <property type="entry name" value="ANK_REP_REGION"/>
    <property type="match status" value="4"/>
</dbReference>
<keyword evidence="1 7" id="KW-0808">Transferase</keyword>
<organism evidence="11 14">
    <name type="scientific">Fopius arisanus</name>
    <dbReference type="NCBI Taxonomy" id="64838"/>
    <lineage>
        <taxon>Eukaryota</taxon>
        <taxon>Metazoa</taxon>
        <taxon>Ecdysozoa</taxon>
        <taxon>Arthropoda</taxon>
        <taxon>Hexapoda</taxon>
        <taxon>Insecta</taxon>
        <taxon>Pterygota</taxon>
        <taxon>Neoptera</taxon>
        <taxon>Endopterygota</taxon>
        <taxon>Hymenoptera</taxon>
        <taxon>Apocrita</taxon>
        <taxon>Ichneumonoidea</taxon>
        <taxon>Braconidae</taxon>
        <taxon>Opiinae</taxon>
        <taxon>Fopius</taxon>
    </lineage>
</organism>
<dbReference type="RefSeq" id="XP_011300876.1">
    <property type="nucleotide sequence ID" value="XM_011302574.1"/>
</dbReference>
<feature type="repeat" description="ANK" evidence="5">
    <location>
        <begin position="758"/>
        <end position="791"/>
    </location>
</feature>
<dbReference type="RefSeq" id="XP_011300877.1">
    <property type="nucleotide sequence ID" value="XM_011302575.1"/>
</dbReference>
<evidence type="ECO:0000313" key="13">
    <source>
        <dbReference type="RefSeq" id="XP_011300876.1"/>
    </source>
</evidence>
<keyword evidence="2 7" id="KW-0547">Nucleotide-binding</keyword>
<evidence type="ECO:0000256" key="4">
    <source>
        <dbReference type="ARBA" id="ARBA00022840"/>
    </source>
</evidence>
<dbReference type="SUPFAM" id="SSF48403">
    <property type="entry name" value="Ankyrin repeat"/>
    <property type="match status" value="1"/>
</dbReference>
<dbReference type="Gene3D" id="1.25.40.20">
    <property type="entry name" value="Ankyrin repeat-containing domain"/>
    <property type="match status" value="3"/>
</dbReference>
<dbReference type="InterPro" id="IPR022414">
    <property type="entry name" value="ATP-guanido_PTrfase_cat"/>
</dbReference>
<keyword evidence="5" id="KW-0040">ANK repeat</keyword>
<dbReference type="PANTHER" id="PTHR24172">
    <property type="entry name" value="ANK_REP_REGION DOMAIN-CONTAINING PROTEIN"/>
    <property type="match status" value="1"/>
</dbReference>
<accession>A0A9R1T1A1</accession>
<evidence type="ECO:0000313" key="11">
    <source>
        <dbReference type="Proteomes" id="UP000694866"/>
    </source>
</evidence>
<dbReference type="InterPro" id="IPR002110">
    <property type="entry name" value="Ankyrin_rpt"/>
</dbReference>
<dbReference type="GO" id="GO:0016301">
    <property type="term" value="F:kinase activity"/>
    <property type="evidence" value="ECO:0007669"/>
    <property type="project" value="UniProtKB-KW"/>
</dbReference>
<dbReference type="GO" id="GO:0005524">
    <property type="term" value="F:ATP binding"/>
    <property type="evidence" value="ECO:0007669"/>
    <property type="project" value="UniProtKB-UniRule"/>
</dbReference>
<feature type="binding site" evidence="7">
    <location>
        <begin position="1192"/>
        <end position="1196"/>
    </location>
    <ligand>
        <name>ATP</name>
        <dbReference type="ChEBI" id="CHEBI:30616"/>
    </ligand>
</feature>
<gene>
    <name evidence="12 13 14" type="primary">LOC105265193</name>
</gene>
<evidence type="ECO:0000256" key="1">
    <source>
        <dbReference type="ARBA" id="ARBA00022679"/>
    </source>
</evidence>
<proteinExistence type="inferred from homology"/>
<evidence type="ECO:0000256" key="7">
    <source>
        <dbReference type="PROSITE-ProRule" id="PRU00843"/>
    </source>
</evidence>
<dbReference type="Gene3D" id="3.30.590.10">
    <property type="entry name" value="Glutamine synthetase/guanido kinase, catalytic domain"/>
    <property type="match status" value="1"/>
</dbReference>
<evidence type="ECO:0000313" key="14">
    <source>
        <dbReference type="RefSeq" id="XP_011300877.1"/>
    </source>
</evidence>
<dbReference type="InterPro" id="IPR014746">
    <property type="entry name" value="Gln_synth/guanido_kin_cat_dom"/>
</dbReference>
<dbReference type="Gene3D" id="1.10.135.10">
    <property type="entry name" value="ATP:guanido phosphotransferase, N-terminal domain"/>
    <property type="match status" value="1"/>
</dbReference>
<dbReference type="PROSITE" id="PS50088">
    <property type="entry name" value="ANK_REPEAT"/>
    <property type="match status" value="4"/>
</dbReference>
<dbReference type="PROSITE" id="PS51509">
    <property type="entry name" value="PHOSPHAGEN_KINASE_N"/>
    <property type="match status" value="1"/>
</dbReference>
<dbReference type="InterPro" id="IPR036770">
    <property type="entry name" value="Ankyrin_rpt-contain_sf"/>
</dbReference>
<evidence type="ECO:0000256" key="6">
    <source>
        <dbReference type="PROSITE-ProRule" id="PRU00842"/>
    </source>
</evidence>
<comment type="similarity">
    <text evidence="6">Belongs to the ATP:guanido phosphotransferase family.</text>
</comment>
<dbReference type="InterPro" id="IPR022413">
    <property type="entry name" value="ATP-guanido_PTrfase_N"/>
</dbReference>
<dbReference type="OrthoDB" id="432281at2759"/>
<dbReference type="SUPFAM" id="SSF55931">
    <property type="entry name" value="Glutamine synthetase/guanido kinase"/>
    <property type="match status" value="1"/>
</dbReference>
<keyword evidence="11" id="KW-1185">Reference proteome</keyword>
<dbReference type="RefSeq" id="XP_011300875.1">
    <property type="nucleotide sequence ID" value="XM_011302573.1"/>
</dbReference>